<keyword evidence="1" id="KW-1133">Transmembrane helix</keyword>
<feature type="transmembrane region" description="Helical" evidence="1">
    <location>
        <begin position="40"/>
        <end position="69"/>
    </location>
</feature>
<organism evidence="2 3">
    <name type="scientific">Phlebiopsis gigantea (strain 11061_1 CR5-6)</name>
    <name type="common">White-rot fungus</name>
    <name type="synonym">Peniophora gigantea</name>
    <dbReference type="NCBI Taxonomy" id="745531"/>
    <lineage>
        <taxon>Eukaryota</taxon>
        <taxon>Fungi</taxon>
        <taxon>Dikarya</taxon>
        <taxon>Basidiomycota</taxon>
        <taxon>Agaricomycotina</taxon>
        <taxon>Agaricomycetes</taxon>
        <taxon>Polyporales</taxon>
        <taxon>Phanerochaetaceae</taxon>
        <taxon>Phlebiopsis</taxon>
    </lineage>
</organism>
<keyword evidence="1" id="KW-0472">Membrane</keyword>
<sequence length="89" mass="10347">MARLETHGYVATWKKYKLVYKLQLARESSVFKTYTAMYDLIYILLFTLMLGMHSQMAISLAQSFVISFYTSYGSEHREISHATAAPLRR</sequence>
<keyword evidence="3" id="KW-1185">Reference proteome</keyword>
<keyword evidence="1" id="KW-0812">Transmembrane</keyword>
<protein>
    <submittedName>
        <fullName evidence="2">Uncharacterized protein</fullName>
    </submittedName>
</protein>
<dbReference type="Proteomes" id="UP000053257">
    <property type="component" value="Unassembled WGS sequence"/>
</dbReference>
<proteinExistence type="predicted"/>
<dbReference type="EMBL" id="KN840518">
    <property type="protein sequence ID" value="KIP06442.1"/>
    <property type="molecule type" value="Genomic_DNA"/>
</dbReference>
<dbReference type="AlphaFoldDB" id="A0A0C3S6W8"/>
<dbReference type="HOGENOM" id="CLU_2455499_0_0_1"/>
<evidence type="ECO:0000256" key="1">
    <source>
        <dbReference type="SAM" id="Phobius"/>
    </source>
</evidence>
<gene>
    <name evidence="2" type="ORF">PHLGIDRAFT_461135</name>
</gene>
<evidence type="ECO:0000313" key="3">
    <source>
        <dbReference type="Proteomes" id="UP000053257"/>
    </source>
</evidence>
<reference evidence="2 3" key="1">
    <citation type="journal article" date="2014" name="PLoS Genet.">
        <title>Analysis of the Phlebiopsis gigantea genome, transcriptome and secretome provides insight into its pioneer colonization strategies of wood.</title>
        <authorList>
            <person name="Hori C."/>
            <person name="Ishida T."/>
            <person name="Igarashi K."/>
            <person name="Samejima M."/>
            <person name="Suzuki H."/>
            <person name="Master E."/>
            <person name="Ferreira P."/>
            <person name="Ruiz-Duenas F.J."/>
            <person name="Held B."/>
            <person name="Canessa P."/>
            <person name="Larrondo L.F."/>
            <person name="Schmoll M."/>
            <person name="Druzhinina I.S."/>
            <person name="Kubicek C.P."/>
            <person name="Gaskell J.A."/>
            <person name="Kersten P."/>
            <person name="St John F."/>
            <person name="Glasner J."/>
            <person name="Sabat G."/>
            <person name="Splinter BonDurant S."/>
            <person name="Syed K."/>
            <person name="Yadav J."/>
            <person name="Mgbeahuruike A.C."/>
            <person name="Kovalchuk A."/>
            <person name="Asiegbu F.O."/>
            <person name="Lackner G."/>
            <person name="Hoffmeister D."/>
            <person name="Rencoret J."/>
            <person name="Gutierrez A."/>
            <person name="Sun H."/>
            <person name="Lindquist E."/>
            <person name="Barry K."/>
            <person name="Riley R."/>
            <person name="Grigoriev I.V."/>
            <person name="Henrissat B."/>
            <person name="Kues U."/>
            <person name="Berka R.M."/>
            <person name="Martinez A.T."/>
            <person name="Covert S.F."/>
            <person name="Blanchette R.A."/>
            <person name="Cullen D."/>
        </authorList>
    </citation>
    <scope>NUCLEOTIDE SEQUENCE [LARGE SCALE GENOMIC DNA]</scope>
    <source>
        <strain evidence="2 3">11061_1 CR5-6</strain>
    </source>
</reference>
<evidence type="ECO:0000313" key="2">
    <source>
        <dbReference type="EMBL" id="KIP06442.1"/>
    </source>
</evidence>
<name>A0A0C3S6W8_PHLG1</name>
<accession>A0A0C3S6W8</accession>